<dbReference type="InterPro" id="IPR032636">
    <property type="entry name" value="Pilus_assem_E-set-like_dom"/>
</dbReference>
<reference evidence="4 5" key="1">
    <citation type="submission" date="2016-10" db="EMBL/GenBank/DDBJ databases">
        <authorList>
            <person name="de Groot N.N."/>
        </authorList>
    </citation>
    <scope>NUCLEOTIDE SEQUENCE [LARGE SCALE GENOMIC DNA]</scope>
    <source>
        <strain evidence="4">MBHS1</strain>
    </source>
</reference>
<dbReference type="Pfam" id="PF15976">
    <property type="entry name" value="CooC_C"/>
    <property type="match status" value="1"/>
</dbReference>
<keyword evidence="5" id="KW-1185">Reference proteome</keyword>
<dbReference type="Proteomes" id="UP000236724">
    <property type="component" value="Unassembled WGS sequence"/>
</dbReference>
<organism evidence="4 5">
    <name type="scientific">Candidatus Venteria ishoeyi</name>
    <dbReference type="NCBI Taxonomy" id="1899563"/>
    <lineage>
        <taxon>Bacteria</taxon>
        <taxon>Pseudomonadati</taxon>
        <taxon>Pseudomonadota</taxon>
        <taxon>Gammaproteobacteria</taxon>
        <taxon>Thiotrichales</taxon>
        <taxon>Thiotrichaceae</taxon>
        <taxon>Venteria</taxon>
    </lineage>
</organism>
<dbReference type="AlphaFoldDB" id="A0A1H6FFE4"/>
<feature type="domain" description="Pilus assembly protein C-terminal" evidence="2">
    <location>
        <begin position="721"/>
        <end position="812"/>
    </location>
</feature>
<proteinExistence type="predicted"/>
<dbReference type="InterPro" id="IPR031917">
    <property type="entry name" value="Pilus_assem_C"/>
</dbReference>
<gene>
    <name evidence="4" type="ORF">MBHS_04675</name>
</gene>
<accession>A0A1H6FFE4</accession>
<sequence>MTVLRNQALKLFISIYIVCLCNSFAWSKDKVIFQISDEAPPGFEDLTAPQTTEIDIFYGSQNIGGAFVTYTPNSIEFVNPETPKAITDVIPDILDKNAVISALTGPLEPHSALICIKPGRPKGCGILEPEVTGLIFDADRFRADIFINKNLLALAGVKTSAYLPAATAEYSTILGFNGTLNGTDAANSVYNLSLLGITAYRHWRLQTVVNTNSEEHTSFDGLFAEADWLNHQASFGLLQFETMPLLKRPKLLGSKFSTSTRSRLNLEQVYGNALTLFLPRRSKVQIYRDHRLLSGKIYDIGNQALDTSDLPNGSYQVELIIEDIQSGEVRKETRFFAKSTELPPLGETFYHLQAGFLNNKNQSQGNDTSNLSNYDMPFLHGGFSQRLRPDFGYEINFISNREEQIVAGKLLWMGYNKHLNLSVLTNNRSAYGFSGNFSLKRGVNINVIHLNIPTETVHQTLLSDPFSQFDISLNTSFEQVRVYGQIRWRKEKHDDNFNHEFSAAIKFPILRKNRWYVDFELEYNEDVTDRLVMARMRFQHQQKKHWRISGYASSKHENKTGKTYSNGSMNLNWNDERRWKADVSLSGGLSHIQDKTSVHLQSDYKDVYGWNKIFVEHNMSSDEIPSKTLYGLGFRSTLVFDKKGVVIGSHKTSISGIIVEIKGTPAGAMFDVEANNFPHGEAAIGQTVFIPLSPYQSYSVRLVPHPETYVSYDTSPKEITLYPGNTERLVWQASPIFILIGKAVFPNGEPVTNAYLKGNLERSSTNADGIFQLEVSAGSQVYASIEGEKSCIMHIPTVGVRENIVTLDKLVCE</sequence>
<evidence type="ECO:0000259" key="2">
    <source>
        <dbReference type="Pfam" id="PF15976"/>
    </source>
</evidence>
<feature type="domain" description="Pilus assembly protein E-set like" evidence="3">
    <location>
        <begin position="274"/>
        <end position="338"/>
    </location>
</feature>
<keyword evidence="1" id="KW-0732">Signal</keyword>
<protein>
    <submittedName>
        <fullName evidence="4">Uncharacterized protein</fullName>
    </submittedName>
</protein>
<evidence type="ECO:0000313" key="4">
    <source>
        <dbReference type="EMBL" id="SEH08782.1"/>
    </source>
</evidence>
<name>A0A1H6FFE4_9GAMM</name>
<evidence type="ECO:0000256" key="1">
    <source>
        <dbReference type="ARBA" id="ARBA00022729"/>
    </source>
</evidence>
<dbReference type="EMBL" id="FMSV02000556">
    <property type="protein sequence ID" value="SEH08782.1"/>
    <property type="molecule type" value="Genomic_DNA"/>
</dbReference>
<evidence type="ECO:0000313" key="5">
    <source>
        <dbReference type="Proteomes" id="UP000236724"/>
    </source>
</evidence>
<dbReference type="Pfam" id="PF16967">
    <property type="entry name" value="TcfC"/>
    <property type="match status" value="1"/>
</dbReference>
<dbReference type="OrthoDB" id="6187408at2"/>
<evidence type="ECO:0000259" key="3">
    <source>
        <dbReference type="Pfam" id="PF16967"/>
    </source>
</evidence>
<dbReference type="RefSeq" id="WP_103922295.1">
    <property type="nucleotide sequence ID" value="NZ_FMSV02000556.1"/>
</dbReference>